<accession>A0ABV6PFW7</accession>
<proteinExistence type="predicted"/>
<feature type="transmembrane region" description="Helical" evidence="1">
    <location>
        <begin position="31"/>
        <end position="57"/>
    </location>
</feature>
<organism evidence="2 3">
    <name type="scientific">Novosphingobium aquiterrae</name>
    <dbReference type="NCBI Taxonomy" id="624388"/>
    <lineage>
        <taxon>Bacteria</taxon>
        <taxon>Pseudomonadati</taxon>
        <taxon>Pseudomonadota</taxon>
        <taxon>Alphaproteobacteria</taxon>
        <taxon>Sphingomonadales</taxon>
        <taxon>Sphingomonadaceae</taxon>
        <taxon>Novosphingobium</taxon>
    </lineage>
</organism>
<evidence type="ECO:0000313" key="3">
    <source>
        <dbReference type="Proteomes" id="UP001589943"/>
    </source>
</evidence>
<feature type="transmembrane region" description="Helical" evidence="1">
    <location>
        <begin position="77"/>
        <end position="96"/>
    </location>
</feature>
<feature type="transmembrane region" description="Helical" evidence="1">
    <location>
        <begin position="117"/>
        <end position="141"/>
    </location>
</feature>
<reference evidence="2 3" key="1">
    <citation type="submission" date="2024-09" db="EMBL/GenBank/DDBJ databases">
        <authorList>
            <person name="Sun Q."/>
            <person name="Mori K."/>
        </authorList>
    </citation>
    <scope>NUCLEOTIDE SEQUENCE [LARGE SCALE GENOMIC DNA]</scope>
    <source>
        <strain evidence="2 3">NCAIM B.02537</strain>
    </source>
</reference>
<dbReference type="EMBL" id="JBHLTL010000001">
    <property type="protein sequence ID" value="MFC0588731.1"/>
    <property type="molecule type" value="Genomic_DNA"/>
</dbReference>
<feature type="transmembrane region" description="Helical" evidence="1">
    <location>
        <begin position="153"/>
        <end position="170"/>
    </location>
</feature>
<sequence>MKMLLQQFARDFGELGVKGMKGDGLLIAAKVLLYVLLVGLILSFVMSIVGLVGYGVSQGTALLVSPLEPVWRPATRLLIGLAALDTAIGIVLRLMALIDTVESGEVFAMANAKRLEWIGGAVVGLMALGFFANMIGVAVRGDINGFPVSIDPAPGGVAIALLLFILARVFRKGAEMQGDLEGTV</sequence>
<dbReference type="Pfam" id="PF11188">
    <property type="entry name" value="DUF2975"/>
    <property type="match status" value="1"/>
</dbReference>
<keyword evidence="3" id="KW-1185">Reference proteome</keyword>
<evidence type="ECO:0000313" key="2">
    <source>
        <dbReference type="EMBL" id="MFC0588731.1"/>
    </source>
</evidence>
<dbReference type="Proteomes" id="UP001589943">
    <property type="component" value="Unassembled WGS sequence"/>
</dbReference>
<keyword evidence="1" id="KW-0472">Membrane</keyword>
<protein>
    <submittedName>
        <fullName evidence="2">DUF2975 domain-containing protein</fullName>
    </submittedName>
</protein>
<evidence type="ECO:0000256" key="1">
    <source>
        <dbReference type="SAM" id="Phobius"/>
    </source>
</evidence>
<gene>
    <name evidence="2" type="ORF">ACFFF7_04835</name>
</gene>
<dbReference type="RefSeq" id="WP_379480221.1">
    <property type="nucleotide sequence ID" value="NZ_JBHLTL010000001.1"/>
</dbReference>
<keyword evidence="1" id="KW-1133">Transmembrane helix</keyword>
<keyword evidence="1" id="KW-0812">Transmembrane</keyword>
<comment type="caution">
    <text evidence="2">The sequence shown here is derived from an EMBL/GenBank/DDBJ whole genome shotgun (WGS) entry which is preliminary data.</text>
</comment>
<name>A0ABV6PFW7_9SPHN</name>
<dbReference type="InterPro" id="IPR021354">
    <property type="entry name" value="DUF2975"/>
</dbReference>